<dbReference type="GO" id="GO:0005634">
    <property type="term" value="C:nucleus"/>
    <property type="evidence" value="ECO:0007669"/>
    <property type="project" value="UniProtKB-SubCell"/>
</dbReference>
<dbReference type="Gene3D" id="1.10.10.500">
    <property type="entry name" value="Homeo-prospero domain"/>
    <property type="match status" value="1"/>
</dbReference>
<dbReference type="PANTHER" id="PTHR12198:SF0">
    <property type="entry name" value="HOMEOBOX PROTEIN PROSPERO"/>
    <property type="match status" value="1"/>
</dbReference>
<dbReference type="Pfam" id="PF05044">
    <property type="entry name" value="HPD"/>
    <property type="match status" value="1"/>
</dbReference>
<protein>
    <recommendedName>
        <fullName evidence="8">Prospero domain-containing protein</fullName>
    </recommendedName>
</protein>
<dbReference type="AlphaFoldDB" id="A0A8S2CXT7"/>
<evidence type="ECO:0000256" key="3">
    <source>
        <dbReference type="ARBA" id="ARBA00023125"/>
    </source>
</evidence>
<dbReference type="GO" id="GO:0007399">
    <property type="term" value="P:nervous system development"/>
    <property type="evidence" value="ECO:0007669"/>
    <property type="project" value="UniProtKB-ARBA"/>
</dbReference>
<feature type="region of interest" description="Disordered" evidence="7">
    <location>
        <begin position="118"/>
        <end position="140"/>
    </location>
</feature>
<evidence type="ECO:0000313" key="9">
    <source>
        <dbReference type="EMBL" id="CAF0788602.1"/>
    </source>
</evidence>
<evidence type="ECO:0000256" key="2">
    <source>
        <dbReference type="ARBA" id="ARBA00023015"/>
    </source>
</evidence>
<dbReference type="Proteomes" id="UP000682733">
    <property type="component" value="Unassembled WGS sequence"/>
</dbReference>
<evidence type="ECO:0000256" key="4">
    <source>
        <dbReference type="ARBA" id="ARBA00023155"/>
    </source>
</evidence>
<comment type="caution">
    <text evidence="9">The sequence shown here is derived from an EMBL/GenBank/DDBJ whole genome shotgun (WGS) entry which is preliminary data.</text>
</comment>
<dbReference type="GO" id="GO:0048468">
    <property type="term" value="P:cell development"/>
    <property type="evidence" value="ECO:0007669"/>
    <property type="project" value="UniProtKB-ARBA"/>
</dbReference>
<proteinExistence type="predicted"/>
<feature type="region of interest" description="Disordered" evidence="7">
    <location>
        <begin position="613"/>
        <end position="637"/>
    </location>
</feature>
<feature type="domain" description="Prospero" evidence="8">
    <location>
        <begin position="664"/>
        <end position="822"/>
    </location>
</feature>
<keyword evidence="5" id="KW-0804">Transcription</keyword>
<dbReference type="EMBL" id="CAJNOK010001019">
    <property type="protein sequence ID" value="CAF0788602.1"/>
    <property type="molecule type" value="Genomic_DNA"/>
</dbReference>
<feature type="compositionally biased region" description="Low complexity" evidence="7">
    <location>
        <begin position="622"/>
        <end position="634"/>
    </location>
</feature>
<feature type="compositionally biased region" description="Low complexity" evidence="7">
    <location>
        <begin position="120"/>
        <end position="132"/>
    </location>
</feature>
<name>A0A8S2CXT7_9BILA</name>
<keyword evidence="2" id="KW-0805">Transcription regulation</keyword>
<evidence type="ECO:0000313" key="11">
    <source>
        <dbReference type="Proteomes" id="UP000677228"/>
    </source>
</evidence>
<keyword evidence="6" id="KW-0539">Nucleus</keyword>
<evidence type="ECO:0000256" key="5">
    <source>
        <dbReference type="ARBA" id="ARBA00023163"/>
    </source>
</evidence>
<gene>
    <name evidence="9" type="ORF">OVA965_LOCUS4013</name>
    <name evidence="10" type="ORF">TMI583_LOCUS4011</name>
</gene>
<keyword evidence="4" id="KW-0371">Homeobox</keyword>
<dbReference type="GO" id="GO:0000978">
    <property type="term" value="F:RNA polymerase II cis-regulatory region sequence-specific DNA binding"/>
    <property type="evidence" value="ECO:0007669"/>
    <property type="project" value="TreeGrafter"/>
</dbReference>
<dbReference type="InterPro" id="IPR009057">
    <property type="entry name" value="Homeodomain-like_sf"/>
</dbReference>
<dbReference type="InterPro" id="IPR023082">
    <property type="entry name" value="Homeo_prospero_dom"/>
</dbReference>
<reference evidence="9" key="1">
    <citation type="submission" date="2021-02" db="EMBL/GenBank/DDBJ databases">
        <authorList>
            <person name="Nowell W R."/>
        </authorList>
    </citation>
    <scope>NUCLEOTIDE SEQUENCE</scope>
</reference>
<organism evidence="9 11">
    <name type="scientific">Didymodactylos carnosus</name>
    <dbReference type="NCBI Taxonomy" id="1234261"/>
    <lineage>
        <taxon>Eukaryota</taxon>
        <taxon>Metazoa</taxon>
        <taxon>Spiralia</taxon>
        <taxon>Gnathifera</taxon>
        <taxon>Rotifera</taxon>
        <taxon>Eurotatoria</taxon>
        <taxon>Bdelloidea</taxon>
        <taxon>Philodinida</taxon>
        <taxon>Philodinidae</taxon>
        <taxon>Didymodactylos</taxon>
    </lineage>
</organism>
<dbReference type="SUPFAM" id="SSF46689">
    <property type="entry name" value="Homeodomain-like"/>
    <property type="match status" value="1"/>
</dbReference>
<feature type="region of interest" description="Disordered" evidence="7">
    <location>
        <begin position="190"/>
        <end position="250"/>
    </location>
</feature>
<dbReference type="PROSITE" id="PS51818">
    <property type="entry name" value="HOMEO_PROSPERO"/>
    <property type="match status" value="1"/>
</dbReference>
<feature type="compositionally biased region" description="Low complexity" evidence="7">
    <location>
        <begin position="200"/>
        <end position="213"/>
    </location>
</feature>
<feature type="compositionally biased region" description="Polar residues" evidence="7">
    <location>
        <begin position="423"/>
        <end position="435"/>
    </location>
</feature>
<feature type="region of interest" description="Disordered" evidence="7">
    <location>
        <begin position="394"/>
        <end position="473"/>
    </location>
</feature>
<accession>A0A8S2CXT7</accession>
<dbReference type="PANTHER" id="PTHR12198">
    <property type="entry name" value="HOMEOBOX PROTEIN PROSPERO/PROX-1/CEH-26"/>
    <property type="match status" value="1"/>
</dbReference>
<evidence type="ECO:0000259" key="8">
    <source>
        <dbReference type="PROSITE" id="PS51818"/>
    </source>
</evidence>
<evidence type="ECO:0000256" key="7">
    <source>
        <dbReference type="SAM" id="MobiDB-lite"/>
    </source>
</evidence>
<evidence type="ECO:0000313" key="10">
    <source>
        <dbReference type="EMBL" id="CAF3571039.1"/>
    </source>
</evidence>
<dbReference type="Proteomes" id="UP000677228">
    <property type="component" value="Unassembled WGS sequence"/>
</dbReference>
<feature type="compositionally biased region" description="Pro residues" evidence="7">
    <location>
        <begin position="403"/>
        <end position="412"/>
    </location>
</feature>
<dbReference type="GO" id="GO:0000981">
    <property type="term" value="F:DNA-binding transcription factor activity, RNA polymerase II-specific"/>
    <property type="evidence" value="ECO:0007669"/>
    <property type="project" value="TreeGrafter"/>
</dbReference>
<evidence type="ECO:0000256" key="1">
    <source>
        <dbReference type="ARBA" id="ARBA00004123"/>
    </source>
</evidence>
<dbReference type="InterPro" id="IPR039350">
    <property type="entry name" value="Prospero_homeodomain"/>
</dbReference>
<sequence>MYHSPTNENYLQEKTATIRNNNNDQQSYTKMNNHQNSNIDQLLRPYGNYMLFNPYLNSQVSTSTTDSPQVTSSSATIANTAALNTVFNPRYHQHLNHLNETAFTHTKMLQEIIEKRIDLSSSRSPSPVEQSSNGKQQYSKKRIADKLESNFDKNNNFTTEESNEYLSLAEDDIKSDKSTTKYHCRNRMQRHNSAHDHTSSHSSQQSSPSTSGTTHKRSYDTEESDCNSPKRRRKQPKPQHVATDDENNSIAQKTAIKSIGNNIVDEQLNNNDVYHPPSIDGEEIEEENGEIEHYGHVKKGNNGVVQECNNQQEEQELQKNEKVMKNTPTLIPSATSAPFLAYIHDLTRGNNISSPLSIPKFLENLQKELFTAINNAIGHTFQKLFELTSQNLSQDDLNKPSVSVPPPPPPSQQPLTNEHRTSSSETKTINHSTLVPSAHRVVASSSRQDEQEKQQHSNGSTTMPPSFRLPDRPAVLRPSLPQLYSHPLGHQAVAAALHQHPYFSQMLFTNSFINHFPQIPPMMRFMGNGTQTQVAGVSTTNPPLIPHHQLDEHAVEHFGFNLTPKKRRTKCHLIDQIKIEEYQKSPESSSSTNNMLINSTNLYFENGLESTDAFSPRDEHTSSNLSSNSPGDNDPNSDEALLEYNGFQISFFSNYLRDYFCFQEAVLTSLHLRKAKLMFFYTRYPSSSILKVYFPDVRFNKLITAQLVKWFSNFREFFYIQIEKYARQYLAEGVQNIDDLVVTTDSDLYRVLNVHYNRNNQLDVPNSFCDVVEATLKEFYHAIQQQKDIEPSWKKTIYKIIARMDDQIPDYFKDEHWIQTIQ</sequence>
<comment type="subcellular location">
    <subcellularLocation>
        <location evidence="1">Nucleus</location>
    </subcellularLocation>
</comment>
<dbReference type="EMBL" id="CAJOBA010001019">
    <property type="protein sequence ID" value="CAF3571039.1"/>
    <property type="molecule type" value="Genomic_DNA"/>
</dbReference>
<dbReference type="InterPro" id="IPR037131">
    <property type="entry name" value="Homeo_prospero_dom_sf"/>
</dbReference>
<evidence type="ECO:0000256" key="6">
    <source>
        <dbReference type="ARBA" id="ARBA00023242"/>
    </source>
</evidence>
<keyword evidence="3" id="KW-0238">DNA-binding</keyword>